<dbReference type="SMART" id="SM00855">
    <property type="entry name" value="PGAM"/>
    <property type="match status" value="1"/>
</dbReference>
<name>A0A7W6G7D2_9SPHN</name>
<dbReference type="InterPro" id="IPR029033">
    <property type="entry name" value="His_PPase_superfam"/>
</dbReference>
<dbReference type="Pfam" id="PF00300">
    <property type="entry name" value="His_Phos_1"/>
    <property type="match status" value="1"/>
</dbReference>
<proteinExistence type="predicted"/>
<dbReference type="RefSeq" id="WP_183627138.1">
    <property type="nucleotide sequence ID" value="NZ_JACIDX010000012.1"/>
</dbReference>
<accession>A0A7W6G7D2</accession>
<organism evidence="1 2">
    <name type="scientific">Novosphingobium sediminicola</name>
    <dbReference type="NCBI Taxonomy" id="563162"/>
    <lineage>
        <taxon>Bacteria</taxon>
        <taxon>Pseudomonadati</taxon>
        <taxon>Pseudomonadota</taxon>
        <taxon>Alphaproteobacteria</taxon>
        <taxon>Sphingomonadales</taxon>
        <taxon>Sphingomonadaceae</taxon>
        <taxon>Novosphingobium</taxon>
    </lineage>
</organism>
<dbReference type="Gene3D" id="3.40.50.1240">
    <property type="entry name" value="Phosphoglycerate mutase-like"/>
    <property type="match status" value="1"/>
</dbReference>
<dbReference type="CDD" id="cd07040">
    <property type="entry name" value="HP"/>
    <property type="match status" value="1"/>
</dbReference>
<evidence type="ECO:0000313" key="2">
    <source>
        <dbReference type="Proteomes" id="UP000548867"/>
    </source>
</evidence>
<dbReference type="PANTHER" id="PTHR47623">
    <property type="entry name" value="OS09G0287300 PROTEIN"/>
    <property type="match status" value="1"/>
</dbReference>
<dbReference type="PANTHER" id="PTHR47623:SF1">
    <property type="entry name" value="OS09G0287300 PROTEIN"/>
    <property type="match status" value="1"/>
</dbReference>
<dbReference type="EC" id="3.1.3.-" evidence="1"/>
<dbReference type="InterPro" id="IPR013078">
    <property type="entry name" value="His_Pase_superF_clade-1"/>
</dbReference>
<dbReference type="SUPFAM" id="SSF53254">
    <property type="entry name" value="Phosphoglycerate mutase-like"/>
    <property type="match status" value="1"/>
</dbReference>
<protein>
    <submittedName>
        <fullName evidence="1">Phosphohistidine phosphatase</fullName>
        <ecNumber evidence="1">3.1.3.-</ecNumber>
    </submittedName>
</protein>
<keyword evidence="1" id="KW-0378">Hydrolase</keyword>
<gene>
    <name evidence="1" type="ORF">GGR38_003191</name>
</gene>
<dbReference type="Proteomes" id="UP000548867">
    <property type="component" value="Unassembled WGS sequence"/>
</dbReference>
<comment type="caution">
    <text evidence="1">The sequence shown here is derived from an EMBL/GenBank/DDBJ whole genome shotgun (WGS) entry which is preliminary data.</text>
</comment>
<reference evidence="1 2" key="1">
    <citation type="submission" date="2020-08" db="EMBL/GenBank/DDBJ databases">
        <title>Genomic Encyclopedia of Type Strains, Phase IV (KMG-IV): sequencing the most valuable type-strain genomes for metagenomic binning, comparative biology and taxonomic classification.</title>
        <authorList>
            <person name="Goeker M."/>
        </authorList>
    </citation>
    <scope>NUCLEOTIDE SEQUENCE [LARGE SCALE GENOMIC DNA]</scope>
    <source>
        <strain evidence="1 2">DSM 27057</strain>
    </source>
</reference>
<dbReference type="AlphaFoldDB" id="A0A7W6G7D2"/>
<dbReference type="GO" id="GO:0016787">
    <property type="term" value="F:hydrolase activity"/>
    <property type="evidence" value="ECO:0007669"/>
    <property type="project" value="UniProtKB-KW"/>
</dbReference>
<keyword evidence="2" id="KW-1185">Reference proteome</keyword>
<sequence length="186" mass="20615">MKTLGLLRHAKSDWGDARARDFDRPLNERGRKGAPLMGKHIDEYCAQRGLRWDRILASPAVRAAETIELGAQGAGYGHALPVNWDRRIYLASSASLLDVLRDQDDSVESVLLVGHNPGLEDLIFDLVPDDGSSPLRDVVEQKFPTAAFAVMEVDAASWKDIEEGQARLVHLMRPRDLDPALGPERL</sequence>
<dbReference type="EMBL" id="JACIDX010000012">
    <property type="protein sequence ID" value="MBB3956233.1"/>
    <property type="molecule type" value="Genomic_DNA"/>
</dbReference>
<evidence type="ECO:0000313" key="1">
    <source>
        <dbReference type="EMBL" id="MBB3956233.1"/>
    </source>
</evidence>